<organism evidence="2 3">
    <name type="scientific">Phytohabitans aurantiacus</name>
    <dbReference type="NCBI Taxonomy" id="3016789"/>
    <lineage>
        <taxon>Bacteria</taxon>
        <taxon>Bacillati</taxon>
        <taxon>Actinomycetota</taxon>
        <taxon>Actinomycetes</taxon>
        <taxon>Micromonosporales</taxon>
        <taxon>Micromonosporaceae</taxon>
    </lineage>
</organism>
<keyword evidence="3" id="KW-1185">Reference proteome</keyword>
<evidence type="ECO:0000313" key="3">
    <source>
        <dbReference type="Proteomes" id="UP001144280"/>
    </source>
</evidence>
<keyword evidence="1" id="KW-0812">Transmembrane</keyword>
<accession>A0ABQ5QY14</accession>
<evidence type="ECO:0000256" key="1">
    <source>
        <dbReference type="SAM" id="Phobius"/>
    </source>
</evidence>
<evidence type="ECO:0008006" key="4">
    <source>
        <dbReference type="Google" id="ProtNLM"/>
    </source>
</evidence>
<proteinExistence type="predicted"/>
<sequence length="171" mass="18718">MTFTWTGRDDRRWAWIGIGIFAGTVVAGALPAATIGGPLWAWAVFVWCLGLCALVAGAVMFIGSLRTVHIYLDESVVDIRIGNLVLTTGWEHVAAINVEQVPEASRPQPQELLVLWLTDDSLVKARPRYPATGEPKGHVLADLANLEHSRAEITEALRRYAGDRFRSAITA</sequence>
<dbReference type="RefSeq" id="WP_281898049.1">
    <property type="nucleotide sequence ID" value="NZ_BSDI01000019.1"/>
</dbReference>
<gene>
    <name evidence="2" type="ORF">Pa4123_40960</name>
</gene>
<evidence type="ECO:0000313" key="2">
    <source>
        <dbReference type="EMBL" id="GLH98821.1"/>
    </source>
</evidence>
<reference evidence="2" key="1">
    <citation type="submission" date="2022-12" db="EMBL/GenBank/DDBJ databases">
        <title>New Phytohabitans aurantiacus sp. RD004123 nov., an actinomycete isolated from soil.</title>
        <authorList>
            <person name="Triningsih D.W."/>
            <person name="Harunari E."/>
            <person name="Igarashi Y."/>
        </authorList>
    </citation>
    <scope>NUCLEOTIDE SEQUENCE</scope>
    <source>
        <strain evidence="2">RD004123</strain>
    </source>
</reference>
<name>A0ABQ5QY14_9ACTN</name>
<feature type="transmembrane region" description="Helical" evidence="1">
    <location>
        <begin position="12"/>
        <end position="33"/>
    </location>
</feature>
<dbReference type="Proteomes" id="UP001144280">
    <property type="component" value="Unassembled WGS sequence"/>
</dbReference>
<comment type="caution">
    <text evidence="2">The sequence shown here is derived from an EMBL/GenBank/DDBJ whole genome shotgun (WGS) entry which is preliminary data.</text>
</comment>
<feature type="transmembrane region" description="Helical" evidence="1">
    <location>
        <begin position="39"/>
        <end position="62"/>
    </location>
</feature>
<dbReference type="EMBL" id="BSDI01000019">
    <property type="protein sequence ID" value="GLH98821.1"/>
    <property type="molecule type" value="Genomic_DNA"/>
</dbReference>
<protein>
    <recommendedName>
        <fullName evidence="4">DUF3093 domain-containing protein</fullName>
    </recommendedName>
</protein>
<keyword evidence="1" id="KW-0472">Membrane</keyword>
<keyword evidence="1" id="KW-1133">Transmembrane helix</keyword>